<keyword evidence="2" id="KW-1185">Reference proteome</keyword>
<accession>B2IES0</accession>
<dbReference type="EMBL" id="CP001016">
    <property type="protein sequence ID" value="ACB97010.1"/>
    <property type="molecule type" value="Genomic_DNA"/>
</dbReference>
<dbReference type="HOGENOM" id="CLU_2491567_0_0_5"/>
<sequence>MMTMDSVITLGGCIDTVLHKAAAALNVREIHLPPKGPKRWRVGIRRSIALRKSLRIPFAFSCIIGCWNASKFRLSVPLVHCYSNLA</sequence>
<organism evidence="1 2">
    <name type="scientific">Beijerinckia indica subsp. indica (strain ATCC 9039 / DSM 1715 / NCIMB 8712)</name>
    <dbReference type="NCBI Taxonomy" id="395963"/>
    <lineage>
        <taxon>Bacteria</taxon>
        <taxon>Pseudomonadati</taxon>
        <taxon>Pseudomonadota</taxon>
        <taxon>Alphaproteobacteria</taxon>
        <taxon>Hyphomicrobiales</taxon>
        <taxon>Beijerinckiaceae</taxon>
        <taxon>Beijerinckia</taxon>
    </lineage>
</organism>
<evidence type="ECO:0000313" key="2">
    <source>
        <dbReference type="Proteomes" id="UP000001695"/>
    </source>
</evidence>
<reference evidence="2" key="1">
    <citation type="submission" date="2008-03" db="EMBL/GenBank/DDBJ databases">
        <title>Complete sequence of chromosome of Beijerinckia indica subsp. indica ATCC 9039.</title>
        <authorList>
            <consortium name="US DOE Joint Genome Institute"/>
            <person name="Copeland A."/>
            <person name="Lucas S."/>
            <person name="Lapidus A."/>
            <person name="Glavina del Rio T."/>
            <person name="Dalin E."/>
            <person name="Tice H."/>
            <person name="Bruce D."/>
            <person name="Goodwin L."/>
            <person name="Pitluck S."/>
            <person name="LaButti K."/>
            <person name="Schmutz J."/>
            <person name="Larimer F."/>
            <person name="Land M."/>
            <person name="Hauser L."/>
            <person name="Kyrpides N."/>
            <person name="Mikhailova N."/>
            <person name="Dunfield P.F."/>
            <person name="Dedysh S.N."/>
            <person name="Liesack W."/>
            <person name="Saw J.H."/>
            <person name="Alam M."/>
            <person name="Chen Y."/>
            <person name="Murrell J.C."/>
            <person name="Richardson P."/>
        </authorList>
    </citation>
    <scope>NUCLEOTIDE SEQUENCE [LARGE SCALE GENOMIC DNA]</scope>
    <source>
        <strain evidence="2">ATCC 9039 / DSM 1715 / NCIMB 8712</strain>
    </source>
</reference>
<dbReference type="AlphaFoldDB" id="B2IES0"/>
<name>B2IES0_BEII9</name>
<evidence type="ECO:0000313" key="1">
    <source>
        <dbReference type="EMBL" id="ACB97010.1"/>
    </source>
</evidence>
<dbReference type="KEGG" id="bid:Bind_3453"/>
<dbReference type="Proteomes" id="UP000001695">
    <property type="component" value="Chromosome"/>
</dbReference>
<gene>
    <name evidence="1" type="ordered locus">Bind_3453</name>
</gene>
<dbReference type="STRING" id="395963.Bind_3453"/>
<reference evidence="1 2" key="2">
    <citation type="journal article" date="2010" name="J. Bacteriol.">
        <title>Complete genome sequence of Beijerinckia indica subsp. indica.</title>
        <authorList>
            <person name="Tamas I."/>
            <person name="Dedysh S.N."/>
            <person name="Liesack W."/>
            <person name="Stott M.B."/>
            <person name="Alam M."/>
            <person name="Murrell J.C."/>
            <person name="Dunfield P.F."/>
        </authorList>
    </citation>
    <scope>NUCLEOTIDE SEQUENCE [LARGE SCALE GENOMIC DNA]</scope>
    <source>
        <strain evidence="2">ATCC 9039 / DSM 1715 / NCIMB 8712</strain>
    </source>
</reference>
<protein>
    <submittedName>
        <fullName evidence="1">Uncharacterized protein</fullName>
    </submittedName>
</protein>
<proteinExistence type="predicted"/>